<dbReference type="Proteomes" id="UP001165122">
    <property type="component" value="Unassembled WGS sequence"/>
</dbReference>
<dbReference type="InterPro" id="IPR002067">
    <property type="entry name" value="MCP"/>
</dbReference>
<comment type="function">
    <text evidence="13">ADP:ATP antiporter that mediates import of ADP into the mitochondrial matrix for ATP synthesis, and export of ATP out to fuel the cell. Cycles between the cytoplasmic-open state (c-state) and the matrix-open state (m-state): operates by the alternating access mechanism with a single substrate-binding site intermittently exposed to either the cytosolic (c-state) or matrix (m-state) side of the inner mitochondrial membrane.</text>
</comment>
<keyword evidence="8" id="KW-0999">Mitochondrion inner membrane</keyword>
<dbReference type="EMBL" id="BRXW01000783">
    <property type="protein sequence ID" value="GMH76864.1"/>
    <property type="molecule type" value="Genomic_DNA"/>
</dbReference>
<keyword evidence="9" id="KW-1133">Transmembrane helix</keyword>
<comment type="similarity">
    <text evidence="2 15">Belongs to the mitochondrial carrier (TC 2.A.29) family.</text>
</comment>
<feature type="region of interest" description="Disordered" evidence="17">
    <location>
        <begin position="1"/>
        <end position="20"/>
    </location>
</feature>
<evidence type="ECO:0000313" key="18">
    <source>
        <dbReference type="EMBL" id="GMH76864.1"/>
    </source>
</evidence>
<name>A0A9W7ED27_9STRA</name>
<evidence type="ECO:0000256" key="13">
    <source>
        <dbReference type="ARBA" id="ARBA00045250"/>
    </source>
</evidence>
<dbReference type="Pfam" id="PF00153">
    <property type="entry name" value="Mito_carr"/>
    <property type="match status" value="3"/>
</dbReference>
<reference evidence="19" key="1">
    <citation type="journal article" date="2023" name="Commun. Biol.">
        <title>Genome analysis of Parmales, the sister group of diatoms, reveals the evolutionary specialization of diatoms from phago-mixotrophs to photoautotrophs.</title>
        <authorList>
            <person name="Ban H."/>
            <person name="Sato S."/>
            <person name="Yoshikawa S."/>
            <person name="Yamada K."/>
            <person name="Nakamura Y."/>
            <person name="Ichinomiya M."/>
            <person name="Sato N."/>
            <person name="Blanc-Mathieu R."/>
            <person name="Endo H."/>
            <person name="Kuwata A."/>
            <person name="Ogata H."/>
        </authorList>
    </citation>
    <scope>NUCLEOTIDE SEQUENCE [LARGE SCALE GENOMIC DNA]</scope>
    <source>
        <strain evidence="19">NIES 3700</strain>
    </source>
</reference>
<evidence type="ECO:0000256" key="12">
    <source>
        <dbReference type="ARBA" id="ARBA00024143"/>
    </source>
</evidence>
<comment type="function">
    <text evidence="16">Catalyzes the exchange of ADP and ATP across the membrane.</text>
</comment>
<comment type="subunit">
    <text evidence="3 16">Monomer.</text>
</comment>
<evidence type="ECO:0000256" key="11">
    <source>
        <dbReference type="ARBA" id="ARBA00023136"/>
    </source>
</evidence>
<organism evidence="18 19">
    <name type="scientific">Triparma laevis f. longispina</name>
    <dbReference type="NCBI Taxonomy" id="1714387"/>
    <lineage>
        <taxon>Eukaryota</taxon>
        <taxon>Sar</taxon>
        <taxon>Stramenopiles</taxon>
        <taxon>Ochrophyta</taxon>
        <taxon>Bolidophyceae</taxon>
        <taxon>Parmales</taxon>
        <taxon>Triparmaceae</taxon>
        <taxon>Triparma</taxon>
    </lineage>
</organism>
<keyword evidence="10" id="KW-0496">Mitochondrion</keyword>
<dbReference type="GO" id="GO:0005743">
    <property type="term" value="C:mitochondrial inner membrane"/>
    <property type="evidence" value="ECO:0007669"/>
    <property type="project" value="UniProtKB-SubCell"/>
</dbReference>
<evidence type="ECO:0000256" key="7">
    <source>
        <dbReference type="ARBA" id="ARBA00022737"/>
    </source>
</evidence>
<feature type="repeat" description="Solcar" evidence="14">
    <location>
        <begin position="231"/>
        <end position="317"/>
    </location>
</feature>
<evidence type="ECO:0000256" key="2">
    <source>
        <dbReference type="ARBA" id="ARBA00006375"/>
    </source>
</evidence>
<dbReference type="PANTHER" id="PTHR45635">
    <property type="entry name" value="ADP,ATP CARRIER PROTEIN 1-RELATED-RELATED"/>
    <property type="match status" value="1"/>
</dbReference>
<dbReference type="GO" id="GO:0005471">
    <property type="term" value="F:ATP:ADP antiporter activity"/>
    <property type="evidence" value="ECO:0007669"/>
    <property type="project" value="UniProtKB-UniRule"/>
</dbReference>
<evidence type="ECO:0000256" key="15">
    <source>
        <dbReference type="RuleBase" id="RU000488"/>
    </source>
</evidence>
<comment type="caution">
    <text evidence="18">The sequence shown here is derived from an EMBL/GenBank/DDBJ whole genome shotgun (WGS) entry which is preliminary data.</text>
</comment>
<proteinExistence type="inferred from homology"/>
<evidence type="ECO:0000256" key="16">
    <source>
        <dbReference type="RuleBase" id="RU368008"/>
    </source>
</evidence>
<evidence type="ECO:0000256" key="5">
    <source>
        <dbReference type="ARBA" id="ARBA00022449"/>
    </source>
</evidence>
<keyword evidence="11 14" id="KW-0472">Membrane</keyword>
<keyword evidence="5" id="KW-0050">Antiport</keyword>
<gene>
    <name evidence="18" type="ORF">TrLO_g5088</name>
</gene>
<evidence type="ECO:0000256" key="8">
    <source>
        <dbReference type="ARBA" id="ARBA00022792"/>
    </source>
</evidence>
<accession>A0A9W7ED27</accession>
<feature type="repeat" description="Solcar" evidence="14">
    <location>
        <begin position="127"/>
        <end position="219"/>
    </location>
</feature>
<feature type="repeat" description="Solcar" evidence="14">
    <location>
        <begin position="23"/>
        <end position="111"/>
    </location>
</feature>
<dbReference type="PRINTS" id="PR00926">
    <property type="entry name" value="MITOCARRIER"/>
</dbReference>
<keyword evidence="6 14" id="KW-0812">Transmembrane</keyword>
<dbReference type="Gene3D" id="1.50.40.10">
    <property type="entry name" value="Mitochondrial carrier domain"/>
    <property type="match status" value="1"/>
</dbReference>
<keyword evidence="4 15" id="KW-0813">Transport</keyword>
<feature type="compositionally biased region" description="Low complexity" evidence="17">
    <location>
        <begin position="1"/>
        <end position="10"/>
    </location>
</feature>
<dbReference type="InterPro" id="IPR023395">
    <property type="entry name" value="MCP_dom_sf"/>
</dbReference>
<keyword evidence="7" id="KW-0677">Repeat</keyword>
<dbReference type="InterPro" id="IPR002113">
    <property type="entry name" value="ADT_euk_type"/>
</dbReference>
<evidence type="ECO:0000256" key="14">
    <source>
        <dbReference type="PROSITE-ProRule" id="PRU00282"/>
    </source>
</evidence>
<comment type="catalytic activity">
    <reaction evidence="12">
        <text>ADP(in) + ATP(out) = ADP(out) + ATP(in)</text>
        <dbReference type="Rhea" id="RHEA:34999"/>
        <dbReference type="ChEBI" id="CHEBI:30616"/>
        <dbReference type="ChEBI" id="CHEBI:456216"/>
    </reaction>
    <physiologicalReaction direction="left-to-right" evidence="12">
        <dbReference type="Rhea" id="RHEA:35000"/>
    </physiologicalReaction>
</comment>
<evidence type="ECO:0000256" key="3">
    <source>
        <dbReference type="ARBA" id="ARBA00011245"/>
    </source>
</evidence>
<dbReference type="SUPFAM" id="SSF103506">
    <property type="entry name" value="Mitochondrial carrier"/>
    <property type="match status" value="1"/>
</dbReference>
<dbReference type="AlphaFoldDB" id="A0A9W7ED27"/>
<evidence type="ECO:0000256" key="6">
    <source>
        <dbReference type="ARBA" id="ARBA00022692"/>
    </source>
</evidence>
<evidence type="ECO:0000256" key="4">
    <source>
        <dbReference type="ARBA" id="ARBA00022448"/>
    </source>
</evidence>
<evidence type="ECO:0000256" key="9">
    <source>
        <dbReference type="ARBA" id="ARBA00022989"/>
    </source>
</evidence>
<dbReference type="OrthoDB" id="270584at2759"/>
<evidence type="ECO:0000256" key="17">
    <source>
        <dbReference type="SAM" id="MobiDB-lite"/>
    </source>
</evidence>
<evidence type="ECO:0000256" key="1">
    <source>
        <dbReference type="ARBA" id="ARBA00004448"/>
    </source>
</evidence>
<protein>
    <recommendedName>
        <fullName evidence="16">ADP/ATP translocase</fullName>
    </recommendedName>
    <alternativeName>
        <fullName evidence="16">ADP,ATP carrier protein</fullName>
    </alternativeName>
</protein>
<evidence type="ECO:0000313" key="19">
    <source>
        <dbReference type="Proteomes" id="UP001165122"/>
    </source>
</evidence>
<keyword evidence="19" id="KW-1185">Reference proteome</keyword>
<dbReference type="PANTHER" id="PTHR45635:SF14">
    <property type="entry name" value="ADP_ATP TRANSLOCASE"/>
    <property type="match status" value="1"/>
</dbReference>
<evidence type="ECO:0000256" key="10">
    <source>
        <dbReference type="ARBA" id="ARBA00023128"/>
    </source>
</evidence>
<dbReference type="InterPro" id="IPR018108">
    <property type="entry name" value="MCP_transmembrane"/>
</dbReference>
<dbReference type="GO" id="GO:0140021">
    <property type="term" value="P:mitochondrial ADP transmembrane transport"/>
    <property type="evidence" value="ECO:0007669"/>
    <property type="project" value="InterPro"/>
</dbReference>
<comment type="subcellular location">
    <subcellularLocation>
        <location evidence="16">Membrane</location>
        <topology evidence="16">Multi-pass membrane protein</topology>
    </subcellularLocation>
    <subcellularLocation>
        <location evidence="1">Mitochondrion inner membrane</location>
        <topology evidence="1">Multi-pass membrane protein</topology>
    </subcellularLocation>
</comment>
<dbReference type="PROSITE" id="PS50920">
    <property type="entry name" value="SOLCAR"/>
    <property type="match status" value="3"/>
</dbReference>
<dbReference type="GO" id="GO:1990544">
    <property type="term" value="P:mitochondrial ATP transmembrane transport"/>
    <property type="evidence" value="ECO:0007669"/>
    <property type="project" value="InterPro"/>
</dbReference>
<sequence length="321" mass="35455">MTTSSYARSSSPPPPPSVSTALSSLLRNALAGSFAAATSRTATAPIERIKLIQQLAPTTKVPEYGSAWEAAKRVYRDQGLLSFWRGNTPNVLRHIGSSGMTFSLKEKFSEFFKPEQIEPLIEPRKIERLRAAFLSGGLAGASTTLVFYPLEFIRTRLALDVGGTRATPRLYPNGMRDVFLRTVEREGLGGLYKGFLPALGGVVLFRALHLGGYDFLKAEMGRKDETDKVWKRFLLAQVVSITSGTICYPIDTVRRRLMMEAGKKEGKVLYRGGLDCFRYIFREEGIAGFFRGLGPNVLRSGLGGAFLLVSFDEFKVAFAKM</sequence>